<dbReference type="InterPro" id="IPR019887">
    <property type="entry name" value="Tscrpt_reg_AsnC/Lrp_C"/>
</dbReference>
<organism evidence="5 6">
    <name type="scientific">Maritimibacter harenae</name>
    <dbReference type="NCBI Taxonomy" id="2606218"/>
    <lineage>
        <taxon>Bacteria</taxon>
        <taxon>Pseudomonadati</taxon>
        <taxon>Pseudomonadota</taxon>
        <taxon>Alphaproteobacteria</taxon>
        <taxon>Rhodobacterales</taxon>
        <taxon>Roseobacteraceae</taxon>
        <taxon>Maritimibacter</taxon>
    </lineage>
</organism>
<dbReference type="PANTHER" id="PTHR30154">
    <property type="entry name" value="LEUCINE-RESPONSIVE REGULATORY PROTEIN"/>
    <property type="match status" value="1"/>
</dbReference>
<evidence type="ECO:0000256" key="1">
    <source>
        <dbReference type="ARBA" id="ARBA00023015"/>
    </source>
</evidence>
<keyword evidence="2" id="KW-0238">DNA-binding</keyword>
<reference evidence="5 6" key="1">
    <citation type="submission" date="2019-12" db="EMBL/GenBank/DDBJ databases">
        <title>Maritimibacter sp. nov. sp. isolated from sea sand.</title>
        <authorList>
            <person name="Kim J."/>
            <person name="Jeong S.E."/>
            <person name="Jung H.S."/>
            <person name="Jeon C.O."/>
        </authorList>
    </citation>
    <scope>NUCLEOTIDE SEQUENCE [LARGE SCALE GENOMIC DNA]</scope>
    <source>
        <strain evidence="5 6">DP07</strain>
    </source>
</reference>
<comment type="caution">
    <text evidence="5">The sequence shown here is derived from an EMBL/GenBank/DDBJ whole genome shotgun (WGS) entry which is preliminary data.</text>
</comment>
<name>A0A845MA37_9RHOB</name>
<dbReference type="PRINTS" id="PR00033">
    <property type="entry name" value="HTHASNC"/>
</dbReference>
<dbReference type="InterPro" id="IPR036388">
    <property type="entry name" value="WH-like_DNA-bd_sf"/>
</dbReference>
<feature type="domain" description="HTH asnC-type" evidence="4">
    <location>
        <begin position="1"/>
        <end position="63"/>
    </location>
</feature>
<keyword evidence="6" id="KW-1185">Reference proteome</keyword>
<evidence type="ECO:0000313" key="5">
    <source>
        <dbReference type="EMBL" id="MZR14773.1"/>
    </source>
</evidence>
<dbReference type="InterPro" id="IPR036390">
    <property type="entry name" value="WH_DNA-bd_sf"/>
</dbReference>
<accession>A0A845MA37</accession>
<evidence type="ECO:0000313" key="6">
    <source>
        <dbReference type="Proteomes" id="UP000467322"/>
    </source>
</evidence>
<proteinExistence type="predicted"/>
<dbReference type="SUPFAM" id="SSF54909">
    <property type="entry name" value="Dimeric alpha+beta barrel"/>
    <property type="match status" value="1"/>
</dbReference>
<dbReference type="PANTHER" id="PTHR30154:SF53">
    <property type="entry name" value="HTH-TYPE TRANSCRIPTIONAL REGULATOR LRPC"/>
    <property type="match status" value="1"/>
</dbReference>
<dbReference type="SUPFAM" id="SSF46785">
    <property type="entry name" value="Winged helix' DNA-binding domain"/>
    <property type="match status" value="1"/>
</dbReference>
<dbReference type="GO" id="GO:0005829">
    <property type="term" value="C:cytosol"/>
    <property type="evidence" value="ECO:0007669"/>
    <property type="project" value="TreeGrafter"/>
</dbReference>
<evidence type="ECO:0000256" key="2">
    <source>
        <dbReference type="ARBA" id="ARBA00023125"/>
    </source>
</evidence>
<dbReference type="InterPro" id="IPR000485">
    <property type="entry name" value="AsnC-type_HTH_dom"/>
</dbReference>
<gene>
    <name evidence="5" type="ORF">GQE99_17265</name>
</gene>
<dbReference type="EMBL" id="WTUX01000019">
    <property type="protein sequence ID" value="MZR14773.1"/>
    <property type="molecule type" value="Genomic_DNA"/>
</dbReference>
<dbReference type="Gene3D" id="3.30.70.920">
    <property type="match status" value="1"/>
</dbReference>
<protein>
    <submittedName>
        <fullName evidence="5">AsnC family transcriptional regulator</fullName>
    </submittedName>
</protein>
<evidence type="ECO:0000256" key="3">
    <source>
        <dbReference type="ARBA" id="ARBA00023163"/>
    </source>
</evidence>
<dbReference type="InterPro" id="IPR019888">
    <property type="entry name" value="Tscrpt_reg_AsnC-like"/>
</dbReference>
<keyword evidence="1" id="KW-0805">Transcription regulation</keyword>
<dbReference type="AlphaFoldDB" id="A0A845MA37"/>
<dbReference type="Pfam" id="PF13404">
    <property type="entry name" value="HTH_AsnC-type"/>
    <property type="match status" value="1"/>
</dbReference>
<keyword evidence="3" id="KW-0804">Transcription</keyword>
<dbReference type="PROSITE" id="PS50956">
    <property type="entry name" value="HTH_ASNC_2"/>
    <property type="match status" value="1"/>
</dbReference>
<dbReference type="InterPro" id="IPR011008">
    <property type="entry name" value="Dimeric_a/b-barrel"/>
</dbReference>
<dbReference type="Gene3D" id="1.10.10.10">
    <property type="entry name" value="Winged helix-like DNA-binding domain superfamily/Winged helix DNA-binding domain"/>
    <property type="match status" value="1"/>
</dbReference>
<sequence length="143" mass="15167">MDETDRRLLARLGENARAPIATLARDLGLARSTVQARIERLERSGVIAGYALRLGDATRAGQIRATVLLALEPRATAAVLKRLEKMPEVEAAHTASGRADLVLTLAAPNTAALDATLDVIGEIDGVKGSETLIHLSTKIQRPG</sequence>
<dbReference type="RefSeq" id="WP_161352874.1">
    <property type="nucleotide sequence ID" value="NZ_WTUX01000019.1"/>
</dbReference>
<dbReference type="GO" id="GO:0043565">
    <property type="term" value="F:sequence-specific DNA binding"/>
    <property type="evidence" value="ECO:0007669"/>
    <property type="project" value="InterPro"/>
</dbReference>
<dbReference type="SMART" id="SM00344">
    <property type="entry name" value="HTH_ASNC"/>
    <property type="match status" value="1"/>
</dbReference>
<dbReference type="Pfam" id="PF01037">
    <property type="entry name" value="AsnC_trans_reg"/>
    <property type="match status" value="1"/>
</dbReference>
<dbReference type="Proteomes" id="UP000467322">
    <property type="component" value="Unassembled WGS sequence"/>
</dbReference>
<dbReference type="GO" id="GO:0043200">
    <property type="term" value="P:response to amino acid"/>
    <property type="evidence" value="ECO:0007669"/>
    <property type="project" value="TreeGrafter"/>
</dbReference>
<evidence type="ECO:0000259" key="4">
    <source>
        <dbReference type="PROSITE" id="PS50956"/>
    </source>
</evidence>